<comment type="caution">
    <text evidence="2">The sequence shown here is derived from an EMBL/GenBank/DDBJ whole genome shotgun (WGS) entry which is preliminary data.</text>
</comment>
<proteinExistence type="predicted"/>
<sequence>MELFITSLNSGSNGNCYYVGNEQEAVLIDAGISCRETERRMERLGLSMETVKAIFVSHEHSDHIRGIAQLAKKYQLPVFITPGTLTSARLPVQSFPVKPLRGYEPVWIGELCITAFPKQHDASDPHSFLIAYQDTKVGVFTDIGAPCEHVIRHFSQCHAAFLEANYDDDLLERGSYPYYLKHRVRGDKGHLSNQQALDLFKAHKPAFMSHVLMAHLSKDNNNPQLLHDLFAPHMLDTQFIIASRYKETPVYRIGVTRETLQVLDVQN</sequence>
<evidence type="ECO:0000259" key="1">
    <source>
        <dbReference type="SMART" id="SM00849"/>
    </source>
</evidence>
<evidence type="ECO:0000313" key="2">
    <source>
        <dbReference type="EMBL" id="MCK8491364.1"/>
    </source>
</evidence>
<name>A0ABT0HGS9_9BACT</name>
<dbReference type="Pfam" id="PF12706">
    <property type="entry name" value="Lactamase_B_2"/>
    <property type="match status" value="1"/>
</dbReference>
<dbReference type="Proteomes" id="UP001202180">
    <property type="component" value="Unassembled WGS sequence"/>
</dbReference>
<feature type="domain" description="Metallo-beta-lactamase" evidence="1">
    <location>
        <begin position="13"/>
        <end position="182"/>
    </location>
</feature>
<gene>
    <name evidence="2" type="ORF">M0L20_05835</name>
</gene>
<protein>
    <submittedName>
        <fullName evidence="2">MBL fold metallo-hydrolase</fullName>
    </submittedName>
</protein>
<keyword evidence="3" id="KW-1185">Reference proteome</keyword>
<accession>A0ABT0HGS9</accession>
<dbReference type="PANTHER" id="PTHR47619">
    <property type="entry name" value="METALLO-HYDROLASE YYCJ-RELATED"/>
    <property type="match status" value="1"/>
</dbReference>
<dbReference type="PANTHER" id="PTHR47619:SF1">
    <property type="entry name" value="EXODEOXYRIBONUCLEASE WALJ"/>
    <property type="match status" value="1"/>
</dbReference>
<dbReference type="RefSeq" id="WP_248476074.1">
    <property type="nucleotide sequence ID" value="NZ_JALPRF010000001.1"/>
</dbReference>
<evidence type="ECO:0000313" key="3">
    <source>
        <dbReference type="Proteomes" id="UP001202180"/>
    </source>
</evidence>
<organism evidence="2 3">
    <name type="scientific">Spirosoma liriopis</name>
    <dbReference type="NCBI Taxonomy" id="2937440"/>
    <lineage>
        <taxon>Bacteria</taxon>
        <taxon>Pseudomonadati</taxon>
        <taxon>Bacteroidota</taxon>
        <taxon>Cytophagia</taxon>
        <taxon>Cytophagales</taxon>
        <taxon>Cytophagaceae</taxon>
        <taxon>Spirosoma</taxon>
    </lineage>
</organism>
<dbReference type="InterPro" id="IPR052533">
    <property type="entry name" value="WalJ/YycJ-like"/>
</dbReference>
<dbReference type="Gene3D" id="3.60.15.10">
    <property type="entry name" value="Ribonuclease Z/Hydroxyacylglutathione hydrolase-like"/>
    <property type="match status" value="1"/>
</dbReference>
<reference evidence="2 3" key="1">
    <citation type="submission" date="2022-04" db="EMBL/GenBank/DDBJ databases">
        <title>Spirosoma sp. strain RP8 genome sequencing and assembly.</title>
        <authorList>
            <person name="Jung Y."/>
        </authorList>
    </citation>
    <scope>NUCLEOTIDE SEQUENCE [LARGE SCALE GENOMIC DNA]</scope>
    <source>
        <strain evidence="2 3">RP8</strain>
    </source>
</reference>
<dbReference type="EMBL" id="JALPRF010000001">
    <property type="protein sequence ID" value="MCK8491364.1"/>
    <property type="molecule type" value="Genomic_DNA"/>
</dbReference>
<dbReference type="SUPFAM" id="SSF56281">
    <property type="entry name" value="Metallo-hydrolase/oxidoreductase"/>
    <property type="match status" value="1"/>
</dbReference>
<dbReference type="SMART" id="SM00849">
    <property type="entry name" value="Lactamase_B"/>
    <property type="match status" value="1"/>
</dbReference>
<dbReference type="InterPro" id="IPR036866">
    <property type="entry name" value="RibonucZ/Hydroxyglut_hydro"/>
</dbReference>
<dbReference type="InterPro" id="IPR001279">
    <property type="entry name" value="Metallo-B-lactamas"/>
</dbReference>